<dbReference type="FunFam" id="2.40.420.20:FF:000001">
    <property type="entry name" value="Efflux RND transporter periplasmic adaptor subunit"/>
    <property type="match status" value="1"/>
</dbReference>
<accession>A5G4X1</accession>
<dbReference type="HOGENOM" id="CLU_018816_2_1_7"/>
<evidence type="ECO:0000313" key="10">
    <source>
        <dbReference type="Proteomes" id="UP000006695"/>
    </source>
</evidence>
<feature type="domain" description="Multidrug resistance protein MdtA-like C-terminal permuted SH3" evidence="8">
    <location>
        <begin position="315"/>
        <end position="372"/>
    </location>
</feature>
<evidence type="ECO:0000256" key="1">
    <source>
        <dbReference type="ARBA" id="ARBA00004196"/>
    </source>
</evidence>
<organism evidence="9 10">
    <name type="scientific">Geotalea uraniireducens (strain Rf4)</name>
    <name type="common">Geobacter uraniireducens</name>
    <dbReference type="NCBI Taxonomy" id="351605"/>
    <lineage>
        <taxon>Bacteria</taxon>
        <taxon>Pseudomonadati</taxon>
        <taxon>Thermodesulfobacteriota</taxon>
        <taxon>Desulfuromonadia</taxon>
        <taxon>Geobacterales</taxon>
        <taxon>Geobacteraceae</taxon>
        <taxon>Geotalea</taxon>
    </lineage>
</organism>
<dbReference type="Pfam" id="PF25917">
    <property type="entry name" value="BSH_RND"/>
    <property type="match status" value="1"/>
</dbReference>
<dbReference type="Gene3D" id="2.40.420.20">
    <property type="match status" value="1"/>
</dbReference>
<evidence type="ECO:0000259" key="7">
    <source>
        <dbReference type="Pfam" id="PF25944"/>
    </source>
</evidence>
<dbReference type="Gene3D" id="2.40.50.100">
    <property type="match status" value="1"/>
</dbReference>
<dbReference type="Pfam" id="PF25876">
    <property type="entry name" value="HH_MFP_RND"/>
    <property type="match status" value="1"/>
</dbReference>
<dbReference type="GO" id="GO:0046677">
    <property type="term" value="P:response to antibiotic"/>
    <property type="evidence" value="ECO:0007669"/>
    <property type="project" value="TreeGrafter"/>
</dbReference>
<dbReference type="InterPro" id="IPR006143">
    <property type="entry name" value="RND_pump_MFP"/>
</dbReference>
<dbReference type="RefSeq" id="WP_011939516.1">
    <property type="nucleotide sequence ID" value="NC_009483.1"/>
</dbReference>
<dbReference type="InterPro" id="IPR058627">
    <property type="entry name" value="MdtA-like_C"/>
</dbReference>
<feature type="domain" description="Multidrug resistance protein MdtA-like barrel-sandwich hybrid" evidence="6">
    <location>
        <begin position="74"/>
        <end position="211"/>
    </location>
</feature>
<evidence type="ECO:0000256" key="3">
    <source>
        <dbReference type="SAM" id="MobiDB-lite"/>
    </source>
</evidence>
<feature type="domain" description="Multidrug resistance protein MdtA-like beta-barrel" evidence="7">
    <location>
        <begin position="220"/>
        <end position="308"/>
    </location>
</feature>
<dbReference type="KEGG" id="gur:Gura_2665"/>
<sequence>MKRVRNFRVTLWSVKAGVRVFTVAALCLAALLAGGCHKKEQAAAPPPPTVTVTEVVAKDTPITFEYVAQTQSSRQVNIQARVSGFLDKRVYTEGAIVKAGDILFLMDKKPFQAQLDGAAAALARQKAAMETARLNLERTKPLTAQNALSQKDLDDATGAFESAAAAVEQAKADLQTQQLNLSYCTIASPTTGITGAAIQQDGAYINAMNSQLTTVAVLSPIWVNFSISENELKRYRDQVAKGEIRSPRYDNYDIEVVLVDGSIFPHTGRITFAAPSFDAKTGTFLIRASVANPKGILRPNQYVRARMKGAIRPKAITIPQRAVQQGAKGHFVWVVNKERKAESRPVVVGDLMGDDWFITEGLRPGDRVVVDGGLALRPDVVVTVKSPEAPPEAGPRKATEPKPIPAKKAD</sequence>
<proteinExistence type="inferred from homology"/>
<evidence type="ECO:0000313" key="9">
    <source>
        <dbReference type="EMBL" id="ABQ26839.1"/>
    </source>
</evidence>
<keyword evidence="4" id="KW-0732">Signal</keyword>
<evidence type="ECO:0000256" key="4">
    <source>
        <dbReference type="SAM" id="SignalP"/>
    </source>
</evidence>
<evidence type="ECO:0000259" key="8">
    <source>
        <dbReference type="Pfam" id="PF25967"/>
    </source>
</evidence>
<dbReference type="Gene3D" id="2.40.30.170">
    <property type="match status" value="1"/>
</dbReference>
<keyword evidence="10" id="KW-1185">Reference proteome</keyword>
<reference evidence="9 10" key="1">
    <citation type="submission" date="2007-05" db="EMBL/GenBank/DDBJ databases">
        <title>Complete sequence of Geobacter uraniireducens Rf4.</title>
        <authorList>
            <consortium name="US DOE Joint Genome Institute"/>
            <person name="Copeland A."/>
            <person name="Lucas S."/>
            <person name="Lapidus A."/>
            <person name="Barry K."/>
            <person name="Detter J.C."/>
            <person name="Glavina del Rio T."/>
            <person name="Hammon N."/>
            <person name="Israni S."/>
            <person name="Dalin E."/>
            <person name="Tice H."/>
            <person name="Pitluck S."/>
            <person name="Chertkov O."/>
            <person name="Brettin T."/>
            <person name="Bruce D."/>
            <person name="Han C."/>
            <person name="Schmutz J."/>
            <person name="Larimer F."/>
            <person name="Land M."/>
            <person name="Hauser L."/>
            <person name="Kyrpides N."/>
            <person name="Mikhailova N."/>
            <person name="Shelobolina E."/>
            <person name="Aklujkar M."/>
            <person name="Lovley D."/>
            <person name="Richardson P."/>
        </authorList>
    </citation>
    <scope>NUCLEOTIDE SEQUENCE [LARGE SCALE GENOMIC DNA]</scope>
    <source>
        <strain evidence="9 10">Rf4</strain>
    </source>
</reference>
<evidence type="ECO:0000259" key="6">
    <source>
        <dbReference type="Pfam" id="PF25917"/>
    </source>
</evidence>
<feature type="region of interest" description="Disordered" evidence="3">
    <location>
        <begin position="385"/>
        <end position="410"/>
    </location>
</feature>
<gene>
    <name evidence="9" type="ordered locus">Gura_2665</name>
</gene>
<comment type="similarity">
    <text evidence="2">Belongs to the membrane fusion protein (MFP) (TC 8.A.1) family.</text>
</comment>
<dbReference type="Proteomes" id="UP000006695">
    <property type="component" value="Chromosome"/>
</dbReference>
<protein>
    <submittedName>
        <fullName evidence="9">Efflux transporter, RND family, MFP subunit</fullName>
    </submittedName>
</protein>
<dbReference type="GO" id="GO:0005886">
    <property type="term" value="C:plasma membrane"/>
    <property type="evidence" value="ECO:0007669"/>
    <property type="project" value="UniProtKB-SubCell"/>
</dbReference>
<feature type="domain" description="Multidrug resistance protein MdtA-like alpha-helical hairpin" evidence="5">
    <location>
        <begin position="115"/>
        <end position="183"/>
    </location>
</feature>
<dbReference type="SUPFAM" id="SSF111369">
    <property type="entry name" value="HlyD-like secretion proteins"/>
    <property type="match status" value="1"/>
</dbReference>
<evidence type="ECO:0000256" key="2">
    <source>
        <dbReference type="ARBA" id="ARBA00009477"/>
    </source>
</evidence>
<dbReference type="InterPro" id="IPR058625">
    <property type="entry name" value="MdtA-like_BSH"/>
</dbReference>
<dbReference type="InterPro" id="IPR058624">
    <property type="entry name" value="MdtA-like_HH"/>
</dbReference>
<dbReference type="NCBIfam" id="TIGR01730">
    <property type="entry name" value="RND_mfp"/>
    <property type="match status" value="1"/>
</dbReference>
<feature type="signal peptide" evidence="4">
    <location>
        <begin position="1"/>
        <end position="38"/>
    </location>
</feature>
<dbReference type="Pfam" id="PF25944">
    <property type="entry name" value="Beta-barrel_RND"/>
    <property type="match status" value="1"/>
</dbReference>
<dbReference type="Pfam" id="PF25967">
    <property type="entry name" value="RND-MFP_C"/>
    <property type="match status" value="1"/>
</dbReference>
<dbReference type="AlphaFoldDB" id="A5G4X1"/>
<comment type="subcellular location">
    <subcellularLocation>
        <location evidence="1">Cell envelope</location>
    </subcellularLocation>
</comment>
<evidence type="ECO:0000259" key="5">
    <source>
        <dbReference type="Pfam" id="PF25876"/>
    </source>
</evidence>
<dbReference type="PANTHER" id="PTHR30158">
    <property type="entry name" value="ACRA/E-RELATED COMPONENT OF DRUG EFFLUX TRANSPORTER"/>
    <property type="match status" value="1"/>
</dbReference>
<dbReference type="GO" id="GO:0022857">
    <property type="term" value="F:transmembrane transporter activity"/>
    <property type="evidence" value="ECO:0007669"/>
    <property type="project" value="InterPro"/>
</dbReference>
<dbReference type="STRING" id="351605.Gura_2665"/>
<dbReference type="EMBL" id="CP000698">
    <property type="protein sequence ID" value="ABQ26839.1"/>
    <property type="molecule type" value="Genomic_DNA"/>
</dbReference>
<name>A5G4X1_GEOUR</name>
<dbReference type="InterPro" id="IPR058626">
    <property type="entry name" value="MdtA-like_b-barrel"/>
</dbReference>
<dbReference type="Gene3D" id="1.10.287.470">
    <property type="entry name" value="Helix hairpin bin"/>
    <property type="match status" value="1"/>
</dbReference>
<feature type="chain" id="PRO_5002681452" evidence="4">
    <location>
        <begin position="39"/>
        <end position="410"/>
    </location>
</feature>
<dbReference type="OrthoDB" id="9772050at2"/>